<feature type="transmembrane region" description="Helical" evidence="1">
    <location>
        <begin position="21"/>
        <end position="42"/>
    </location>
</feature>
<reference evidence="2 3" key="1">
    <citation type="journal article" date="2014" name="Int. J. Syst. Evol. Microbiol.">
        <title>Complete genome sequence of Corynebacterium casei LMG S-19264T (=DSM 44701T), isolated from a smear-ripened cheese.</title>
        <authorList>
            <consortium name="US DOE Joint Genome Institute (JGI-PGF)"/>
            <person name="Walter F."/>
            <person name="Albersmeier A."/>
            <person name="Kalinowski J."/>
            <person name="Ruckert C."/>
        </authorList>
    </citation>
    <scope>NUCLEOTIDE SEQUENCE [LARGE SCALE GENOMIC DNA]</scope>
    <source>
        <strain evidence="2 3">IBRC-M 10912</strain>
    </source>
</reference>
<keyword evidence="1" id="KW-0812">Transmembrane</keyword>
<protein>
    <submittedName>
        <fullName evidence="2">Uncharacterized protein</fullName>
    </submittedName>
</protein>
<feature type="transmembrane region" description="Helical" evidence="1">
    <location>
        <begin position="62"/>
        <end position="81"/>
    </location>
</feature>
<sequence>MSSSGSTYGDIHRYEPPRESTAAAIAIVLLTFVQIVFVAMFVYGLSENWGIAGTDGGTGNTVLGFLLTAIFVNLGFILLLYRKEFLPDVMIVKKRRRKWEDLYVREEDADGTSLAGGTGGFWDTIKRAVYPYYKR</sequence>
<evidence type="ECO:0000313" key="3">
    <source>
        <dbReference type="Proteomes" id="UP001595821"/>
    </source>
</evidence>
<gene>
    <name evidence="2" type="ORF">ACFOZ7_06385</name>
</gene>
<evidence type="ECO:0000256" key="1">
    <source>
        <dbReference type="SAM" id="Phobius"/>
    </source>
</evidence>
<dbReference type="RefSeq" id="WP_246966665.1">
    <property type="nucleotide sequence ID" value="NZ_CP095397.1"/>
</dbReference>
<evidence type="ECO:0000313" key="2">
    <source>
        <dbReference type="EMBL" id="MFC4246623.1"/>
    </source>
</evidence>
<dbReference type="GeneID" id="71854593"/>
<name>A0ABD5NX45_9EURY</name>
<proteinExistence type="predicted"/>
<comment type="caution">
    <text evidence="2">The sequence shown here is derived from an EMBL/GenBank/DDBJ whole genome shotgun (WGS) entry which is preliminary data.</text>
</comment>
<accession>A0ABD5NX45</accession>
<dbReference type="AlphaFoldDB" id="A0ABD5NX45"/>
<keyword evidence="1" id="KW-1133">Transmembrane helix</keyword>
<organism evidence="2 3">
    <name type="scientific">Natribaculum luteum</name>
    <dbReference type="NCBI Taxonomy" id="1586232"/>
    <lineage>
        <taxon>Archaea</taxon>
        <taxon>Methanobacteriati</taxon>
        <taxon>Methanobacteriota</taxon>
        <taxon>Stenosarchaea group</taxon>
        <taxon>Halobacteria</taxon>
        <taxon>Halobacteriales</taxon>
        <taxon>Natrialbaceae</taxon>
        <taxon>Natribaculum</taxon>
    </lineage>
</organism>
<dbReference type="Pfam" id="PF24002">
    <property type="entry name" value="DUF7318"/>
    <property type="match status" value="1"/>
</dbReference>
<dbReference type="Proteomes" id="UP001595821">
    <property type="component" value="Unassembled WGS sequence"/>
</dbReference>
<dbReference type="EMBL" id="JBHSDJ010000013">
    <property type="protein sequence ID" value="MFC4246623.1"/>
    <property type="molecule type" value="Genomic_DNA"/>
</dbReference>
<dbReference type="InterPro" id="IPR055742">
    <property type="entry name" value="DUF7318"/>
</dbReference>
<keyword evidence="1" id="KW-0472">Membrane</keyword>